<name>A0A1I7T8C2_9PELO</name>
<evidence type="ECO:0000313" key="2">
    <source>
        <dbReference type="WBParaSite" id="Csp11.Scaffold542.g3406.t1"/>
    </source>
</evidence>
<organism evidence="1 2">
    <name type="scientific">Caenorhabditis tropicalis</name>
    <dbReference type="NCBI Taxonomy" id="1561998"/>
    <lineage>
        <taxon>Eukaryota</taxon>
        <taxon>Metazoa</taxon>
        <taxon>Ecdysozoa</taxon>
        <taxon>Nematoda</taxon>
        <taxon>Chromadorea</taxon>
        <taxon>Rhabditida</taxon>
        <taxon>Rhabditina</taxon>
        <taxon>Rhabditomorpha</taxon>
        <taxon>Rhabditoidea</taxon>
        <taxon>Rhabditidae</taxon>
        <taxon>Peloderinae</taxon>
        <taxon>Caenorhabditis</taxon>
    </lineage>
</organism>
<protein>
    <submittedName>
        <fullName evidence="2">MADF domain-containing protein</fullName>
    </submittedName>
</protein>
<accession>A0A1I7T8C2</accession>
<dbReference type="Proteomes" id="UP000095282">
    <property type="component" value="Unplaced"/>
</dbReference>
<dbReference type="STRING" id="1561998.A0A1I7T8C2"/>
<reference evidence="2" key="1">
    <citation type="submission" date="2016-11" db="UniProtKB">
        <authorList>
            <consortium name="WormBaseParasite"/>
        </authorList>
    </citation>
    <scope>IDENTIFICATION</scope>
</reference>
<evidence type="ECO:0000313" key="1">
    <source>
        <dbReference type="Proteomes" id="UP000095282"/>
    </source>
</evidence>
<dbReference type="AlphaFoldDB" id="A0A1I7T8C2"/>
<dbReference type="eggNOG" id="ENOG502T0S0">
    <property type="taxonomic scope" value="Eukaryota"/>
</dbReference>
<dbReference type="WBParaSite" id="Csp11.Scaffold542.g3406.t1">
    <property type="protein sequence ID" value="Csp11.Scaffold542.g3406.t1"/>
    <property type="gene ID" value="Csp11.Scaffold542.g3406"/>
</dbReference>
<keyword evidence="1" id="KW-1185">Reference proteome</keyword>
<sequence length="310" mass="35372">MSAKDEPGCSLNFEIEDEYVMNEPSPLDRILADGRSFNAGNWSSVELNYLCDGVIKYGTRPEAINYIHRNLVKMRTDEELKAKIDEIREIIKEHKELILPEAYRKKWLETGHRNMAPPIECDVDQNEDWSGIICKVINHHQSSITKHFNPMREVFEKVFEQFSLDSRTKENAKVTGMATARATRTETQHLRWPLIYQFMKAAAGIEEQMPPLNELEAAVVSKVLDLIENEAAEMPDSEKSILMGLFTECQIGDFRHTEQDYPPNLLNCVQLFVDPLRTRFHGVPEVGEEVNLEAIQPNSSTSSTSTSATK</sequence>
<proteinExistence type="predicted"/>